<keyword evidence="12" id="KW-1185">Reference proteome</keyword>
<evidence type="ECO:0000256" key="5">
    <source>
        <dbReference type="ARBA" id="ARBA00022927"/>
    </source>
</evidence>
<dbReference type="RefSeq" id="XP_003679881.1">
    <property type="nucleotide sequence ID" value="XM_003679833.1"/>
</dbReference>
<keyword evidence="4 9" id="KW-0509">mRNA transport</keyword>
<dbReference type="FunCoup" id="G8ZPX6">
    <property type="interactions" value="167"/>
</dbReference>
<keyword evidence="8 9" id="KW-0539">Nucleus</keyword>
<dbReference type="GO" id="GO:0000055">
    <property type="term" value="P:ribosomal large subunit export from nucleus"/>
    <property type="evidence" value="ECO:0007669"/>
    <property type="project" value="EnsemblFungi"/>
</dbReference>
<keyword evidence="5 9" id="KW-0653">Protein transport</keyword>
<reference evidence="11 12" key="1">
    <citation type="journal article" date="2011" name="Proc. Natl. Acad. Sci. U.S.A.">
        <title>Evolutionary erosion of yeast sex chromosomes by mating-type switching accidents.</title>
        <authorList>
            <person name="Gordon J.L."/>
            <person name="Armisen D."/>
            <person name="Proux-Wera E."/>
            <person name="Oheigeartaigh S.S."/>
            <person name="Byrne K.P."/>
            <person name="Wolfe K.H."/>
        </authorList>
    </citation>
    <scope>NUCLEOTIDE SEQUENCE [LARGE SCALE GENOMIC DNA]</scope>
    <source>
        <strain evidence="12">ATCC 10662 / CBS 1146 / NBRC 0425 / NCYC 2629 / NRRL Y-866</strain>
    </source>
</reference>
<dbReference type="HOGENOM" id="CLU_019986_0_0_1"/>
<dbReference type="GO" id="GO:0031080">
    <property type="term" value="C:nuclear pore outer ring"/>
    <property type="evidence" value="ECO:0007669"/>
    <property type="project" value="EnsemblFungi"/>
</dbReference>
<dbReference type="Gene3D" id="2.20.25.500">
    <property type="match status" value="1"/>
</dbReference>
<evidence type="ECO:0000313" key="11">
    <source>
        <dbReference type="EMBL" id="CCE90670.1"/>
    </source>
</evidence>
<dbReference type="KEGG" id="tdl:TDEL_0B05410"/>
<evidence type="ECO:0000256" key="7">
    <source>
        <dbReference type="ARBA" id="ARBA00023132"/>
    </source>
</evidence>
<dbReference type="GO" id="GO:0051664">
    <property type="term" value="P:nuclear pore localization"/>
    <property type="evidence" value="ECO:0007669"/>
    <property type="project" value="EnsemblFungi"/>
</dbReference>
<evidence type="ECO:0000256" key="3">
    <source>
        <dbReference type="ARBA" id="ARBA00022448"/>
    </source>
</evidence>
<dbReference type="eggNOG" id="KOG2271">
    <property type="taxonomic scope" value="Eukaryota"/>
</dbReference>
<dbReference type="AlphaFoldDB" id="G8ZPX6"/>
<evidence type="ECO:0000256" key="10">
    <source>
        <dbReference type="SAM" id="MobiDB-lite"/>
    </source>
</evidence>
<feature type="compositionally biased region" description="Acidic residues" evidence="10">
    <location>
        <begin position="34"/>
        <end position="45"/>
    </location>
</feature>
<evidence type="ECO:0000256" key="2">
    <source>
        <dbReference type="ARBA" id="ARBA00005573"/>
    </source>
</evidence>
<feature type="region of interest" description="Disordered" evidence="10">
    <location>
        <begin position="27"/>
        <end position="46"/>
    </location>
</feature>
<dbReference type="GO" id="GO:0006606">
    <property type="term" value="P:protein import into nucleus"/>
    <property type="evidence" value="ECO:0007669"/>
    <property type="project" value="EnsemblFungi"/>
</dbReference>
<dbReference type="GO" id="GO:0017056">
    <property type="term" value="F:structural constituent of nuclear pore"/>
    <property type="evidence" value="ECO:0007669"/>
    <property type="project" value="EnsemblFungi"/>
</dbReference>
<dbReference type="OrthoDB" id="17644at2759"/>
<dbReference type="STRING" id="1076872.G8ZPX6"/>
<dbReference type="PANTHER" id="PTHR13373:SF21">
    <property type="entry name" value="NUCLEAR PORE COMPLEX PROTEIN NUP85"/>
    <property type="match status" value="1"/>
</dbReference>
<proteinExistence type="inferred from homology"/>
<dbReference type="InParanoid" id="G8ZPX6"/>
<keyword evidence="7 9" id="KW-0906">Nuclear pore complex</keyword>
<dbReference type="GO" id="GO:0045893">
    <property type="term" value="P:positive regulation of DNA-templated transcription"/>
    <property type="evidence" value="ECO:0007669"/>
    <property type="project" value="EnsemblFungi"/>
</dbReference>
<evidence type="ECO:0000256" key="8">
    <source>
        <dbReference type="ARBA" id="ARBA00023242"/>
    </source>
</evidence>
<dbReference type="EMBL" id="HE616743">
    <property type="protein sequence ID" value="CCE90670.1"/>
    <property type="molecule type" value="Genomic_DNA"/>
</dbReference>
<sequence>MTVEALDASQNLLIDVDSMAFLDGNDVNSSENDGINEESMEDDEIGRDPVSGALMVSLSKGNEPLPFGGKGRLKFKLSPLSFQNICFLTEQNQYSLYPVRLPRVDSSEEYVNYVSKIFEVYRDLGEDRMYSVPTIGVINSSEAREHVAAVNLAMEAVTVELELYIELIRNKPNLFVRFFELEECLTILNCLKTIHFTLDTPGEESRRPFIKNLMAWINRSDGEPDDEVTEQVFAGSSSNRKCFQNPPFWKLINRLLLRGLFDQARACIERADLLPYLENHCTTSANAVRDLLALLEQYPLESARTFREWKSLALELAQTFSESDTTLSGELRDLIEDTLLLVGGHQSKILFYSKTWYESLSGLLLYYIPSLELCEEYLQISLKQNAMDVTNTWEQACVDIIRGKLYSILPVLESLDAGAAAFSAAICEAKGLIENYYEEGNGEEVVYHSADDLFSYKNGMASYMLNNFAFELCSYGDKKLWSIAIGLISFSPIGNPSAKRTAIAELLPHFPFQTNDDIEWMLSVCAKWRLPQVTKTIYVMLGNKLLYESNTIEAMANFSKAGKFSWVKRYSWMMFEASVLQGCPLDDVVLNAIVKEENEQVIPKEILDSLVTSSMKQTLAPYAVLYQFYEAQSKEDWSLALQLLLALINFPYLPKCYMVLLVAKFLYPIFLKDPSKKMPEESVLSIMEAMEHKWDDTDEKSQNIYVSLRESDIDSLPETLKVLHKLVRKELNLKLCKEYM</sequence>
<evidence type="ECO:0000256" key="1">
    <source>
        <dbReference type="ARBA" id="ARBA00004567"/>
    </source>
</evidence>
<keyword evidence="3 9" id="KW-0813">Transport</keyword>
<dbReference type="GeneID" id="11504907"/>
<organism evidence="11 12">
    <name type="scientific">Torulaspora delbrueckii</name>
    <name type="common">Yeast</name>
    <name type="synonym">Candida colliculosa</name>
    <dbReference type="NCBI Taxonomy" id="4950"/>
    <lineage>
        <taxon>Eukaryota</taxon>
        <taxon>Fungi</taxon>
        <taxon>Dikarya</taxon>
        <taxon>Ascomycota</taxon>
        <taxon>Saccharomycotina</taxon>
        <taxon>Saccharomycetes</taxon>
        <taxon>Saccharomycetales</taxon>
        <taxon>Saccharomycetaceae</taxon>
        <taxon>Torulaspora</taxon>
    </lineage>
</organism>
<evidence type="ECO:0000256" key="4">
    <source>
        <dbReference type="ARBA" id="ARBA00022816"/>
    </source>
</evidence>
<protein>
    <recommendedName>
        <fullName evidence="9">Nuclear pore complex protein Nup85</fullName>
    </recommendedName>
</protein>
<dbReference type="GO" id="GO:0031965">
    <property type="term" value="C:nuclear membrane"/>
    <property type="evidence" value="ECO:0007669"/>
    <property type="project" value="UniProtKB-UniRule"/>
</dbReference>
<accession>G8ZPX6</accession>
<evidence type="ECO:0000313" key="12">
    <source>
        <dbReference type="Proteomes" id="UP000005627"/>
    </source>
</evidence>
<keyword evidence="9" id="KW-0472">Membrane</keyword>
<comment type="similarity">
    <text evidence="2 9">Belongs to the nucleoporin Nup85 family.</text>
</comment>
<comment type="function">
    <text evidence="9">Functions as a component of the nuclear pore complex (NPC).</text>
</comment>
<evidence type="ECO:0000256" key="6">
    <source>
        <dbReference type="ARBA" id="ARBA00023010"/>
    </source>
</evidence>
<dbReference type="Proteomes" id="UP000005627">
    <property type="component" value="Chromosome 2"/>
</dbReference>
<keyword evidence="6 9" id="KW-0811">Translocation</keyword>
<evidence type="ECO:0000256" key="9">
    <source>
        <dbReference type="RuleBase" id="RU365073"/>
    </source>
</evidence>
<comment type="subunit">
    <text evidence="9">Component of the nuclear pore complex (NPC).</text>
</comment>
<dbReference type="InterPro" id="IPR011502">
    <property type="entry name" value="Nucleoporin_Nup85"/>
</dbReference>
<dbReference type="Pfam" id="PF07575">
    <property type="entry name" value="Nucleopor_Nup85"/>
    <property type="match status" value="1"/>
</dbReference>
<comment type="subcellular location">
    <subcellularLocation>
        <location evidence="1 9">Nucleus</location>
        <location evidence="1 9">Nuclear pore complex</location>
    </subcellularLocation>
</comment>
<dbReference type="PANTHER" id="PTHR13373">
    <property type="entry name" value="FROUNT PROTEIN-RELATED"/>
    <property type="match status" value="1"/>
</dbReference>
<gene>
    <name evidence="11" type="primary">TDEL0B05410</name>
    <name evidence="11" type="ORF">TDEL_0B05410</name>
</gene>
<name>G8ZPX6_TORDE</name>
<dbReference type="GO" id="GO:0006406">
    <property type="term" value="P:mRNA export from nucleus"/>
    <property type="evidence" value="ECO:0007669"/>
    <property type="project" value="EnsemblFungi"/>
</dbReference>